<name>F4QR86_9CAUL</name>
<evidence type="ECO:0000313" key="3">
    <source>
        <dbReference type="Proteomes" id="UP000006512"/>
    </source>
</evidence>
<organism evidence="2 3">
    <name type="scientific">Asticcacaulis biprosthecium C19</name>
    <dbReference type="NCBI Taxonomy" id="715226"/>
    <lineage>
        <taxon>Bacteria</taxon>
        <taxon>Pseudomonadati</taxon>
        <taxon>Pseudomonadota</taxon>
        <taxon>Alphaproteobacteria</taxon>
        <taxon>Caulobacterales</taxon>
        <taxon>Caulobacteraceae</taxon>
        <taxon>Asticcacaulis</taxon>
    </lineage>
</organism>
<reference evidence="3" key="1">
    <citation type="submission" date="2011-03" db="EMBL/GenBank/DDBJ databases">
        <title>Draft genome sequence of Brevundimonas diminuta.</title>
        <authorList>
            <person name="Brown P.J.B."/>
            <person name="Buechlein A."/>
            <person name="Hemmerich C."/>
            <person name="Brun Y.V."/>
        </authorList>
    </citation>
    <scope>NUCLEOTIDE SEQUENCE [LARGE SCALE GENOMIC DNA]</scope>
    <source>
        <strain evidence="3">C19</strain>
    </source>
</reference>
<dbReference type="eggNOG" id="COG0248">
    <property type="taxonomic scope" value="Bacteria"/>
</dbReference>
<dbReference type="EMBL" id="GL883079">
    <property type="protein sequence ID" value="EGF90723.1"/>
    <property type="molecule type" value="Genomic_DNA"/>
</dbReference>
<dbReference type="CDD" id="cd24054">
    <property type="entry name" value="ASKHA_NBD_AaPPX-GppA_MtPPX2-like"/>
    <property type="match status" value="1"/>
</dbReference>
<dbReference type="PANTHER" id="PTHR30005">
    <property type="entry name" value="EXOPOLYPHOSPHATASE"/>
    <property type="match status" value="1"/>
</dbReference>
<dbReference type="SUPFAM" id="SSF53067">
    <property type="entry name" value="Actin-like ATPase domain"/>
    <property type="match status" value="2"/>
</dbReference>
<protein>
    <submittedName>
        <fullName evidence="2">Ppx/GppA phosphatase family protein</fullName>
    </submittedName>
</protein>
<evidence type="ECO:0000259" key="1">
    <source>
        <dbReference type="Pfam" id="PF02541"/>
    </source>
</evidence>
<evidence type="ECO:0000313" key="2">
    <source>
        <dbReference type="EMBL" id="EGF90723.1"/>
    </source>
</evidence>
<accession>F4QR86</accession>
<dbReference type="AlphaFoldDB" id="F4QR86"/>
<keyword evidence="3" id="KW-1185">Reference proteome</keyword>
<dbReference type="InterPro" id="IPR043129">
    <property type="entry name" value="ATPase_NBD"/>
</dbReference>
<dbReference type="GO" id="GO:0016462">
    <property type="term" value="F:pyrophosphatase activity"/>
    <property type="evidence" value="ECO:0007669"/>
    <property type="project" value="TreeGrafter"/>
</dbReference>
<sequence>MRRGTAAGRRDSAPKGGRESGIYAALDLGTNNCRLMIATFSNSQFKIVEAFSRIVRLGEGLAHSGRLHDRAMERAMKALKICAEKIEKRGAAQVRAVATQACRIARNGRDFIARVERETGLKLTIISPEEEAHLSVMGCASLLDGRDLDPIARAALVMDVGGGSTELSWVELAQGGAGEGDGSQLDAQQRTLRMSRHMPRPRHWISLPVGVVNLAERFPEPETGDPEAWFETMVDDVTQRLGNFSAADGLRPHFAAGEAYIVGTSGAITSLAGMHLGLDRYDRSQVDGLWMEHRHCRTVIDKLLQLGRSGRELEPCIGRDRADLVLAGAAILEAVQRQWPCTRLRVADRGLREGLLLSMARKKTRRRRRGRSKGPA</sequence>
<dbReference type="Proteomes" id="UP000006512">
    <property type="component" value="Unassembled WGS sequence"/>
</dbReference>
<feature type="domain" description="Ppx/GppA phosphatase N-terminal" evidence="1">
    <location>
        <begin position="37"/>
        <end position="362"/>
    </location>
</feature>
<dbReference type="HOGENOM" id="CLU_025908_0_0_5"/>
<gene>
    <name evidence="2" type="ORF">ABI_37560</name>
</gene>
<dbReference type="Pfam" id="PF02541">
    <property type="entry name" value="Ppx-GppA"/>
    <property type="match status" value="1"/>
</dbReference>
<dbReference type="STRING" id="715226.ABI_37560"/>
<dbReference type="Gene3D" id="3.30.420.40">
    <property type="match status" value="1"/>
</dbReference>
<dbReference type="InterPro" id="IPR050273">
    <property type="entry name" value="GppA/Ppx_hydrolase"/>
</dbReference>
<dbReference type="PANTHER" id="PTHR30005:SF0">
    <property type="entry name" value="RETROGRADE REGULATION PROTEIN 2"/>
    <property type="match status" value="1"/>
</dbReference>
<proteinExistence type="predicted"/>
<dbReference type="InterPro" id="IPR003695">
    <property type="entry name" value="Ppx_GppA_N"/>
</dbReference>
<dbReference type="Gene3D" id="3.30.420.150">
    <property type="entry name" value="Exopolyphosphatase. Domain 2"/>
    <property type="match status" value="1"/>
</dbReference>